<evidence type="ECO:0000313" key="1">
    <source>
        <dbReference type="EMBL" id="MFD2730701.1"/>
    </source>
</evidence>
<keyword evidence="2" id="KW-1185">Reference proteome</keyword>
<reference evidence="2" key="1">
    <citation type="journal article" date="2019" name="Int. J. Syst. Evol. Microbiol.">
        <title>The Global Catalogue of Microorganisms (GCM) 10K type strain sequencing project: providing services to taxonomists for standard genome sequencing and annotation.</title>
        <authorList>
            <consortium name="The Broad Institute Genomics Platform"/>
            <consortium name="The Broad Institute Genome Sequencing Center for Infectious Disease"/>
            <person name="Wu L."/>
            <person name="Ma J."/>
        </authorList>
    </citation>
    <scope>NUCLEOTIDE SEQUENCE [LARGE SCALE GENOMIC DNA]</scope>
    <source>
        <strain evidence="2">KCTC 42456</strain>
    </source>
</reference>
<sequence length="273" mass="31342">MKAIKNILVPTNLTLSSLNVIQYALHQFQGYAFNITLLNVLPLPDSISDLLLLSRKEDVEVPNDFNAAINRLINLFPIRIENINVEHQYGLSVSILNQIIEHKKIDLILFSKPSFTFNSNQKGEVWKILDESEHPVVYIPEIITNKTPRKISFVLDENASNVELLEEMLQQLHIDLQTEVKLVSAAPIDKAVNIISKFKNCTKGGKLYGKYKFSLHFLQGESYEESIVDFTQQYDVDMVFLLKKKNFLKKYSINKHILHQTLEKSKVPLFTIG</sequence>
<dbReference type="Proteomes" id="UP001597546">
    <property type="component" value="Unassembled WGS sequence"/>
</dbReference>
<organism evidence="1 2">
    <name type="scientific">Pedobacter alpinus</name>
    <dbReference type="NCBI Taxonomy" id="1590643"/>
    <lineage>
        <taxon>Bacteria</taxon>
        <taxon>Pseudomonadati</taxon>
        <taxon>Bacteroidota</taxon>
        <taxon>Sphingobacteriia</taxon>
        <taxon>Sphingobacteriales</taxon>
        <taxon>Sphingobacteriaceae</taxon>
        <taxon>Pedobacter</taxon>
    </lineage>
</organism>
<dbReference type="RefSeq" id="WP_379040494.1">
    <property type="nucleotide sequence ID" value="NZ_JBHSKW010000005.1"/>
</dbReference>
<accession>A0ABW5TRF1</accession>
<proteinExistence type="predicted"/>
<dbReference type="Gene3D" id="3.40.50.12370">
    <property type="match status" value="1"/>
</dbReference>
<evidence type="ECO:0000313" key="2">
    <source>
        <dbReference type="Proteomes" id="UP001597546"/>
    </source>
</evidence>
<gene>
    <name evidence="1" type="ORF">ACFSSE_03215</name>
</gene>
<dbReference type="EMBL" id="JBHULV010000008">
    <property type="protein sequence ID" value="MFD2730701.1"/>
    <property type="molecule type" value="Genomic_DNA"/>
</dbReference>
<protein>
    <recommendedName>
        <fullName evidence="3">Universal stress protein family protein</fullName>
    </recommendedName>
</protein>
<dbReference type="SUPFAM" id="SSF52402">
    <property type="entry name" value="Adenine nucleotide alpha hydrolases-like"/>
    <property type="match status" value="1"/>
</dbReference>
<name>A0ABW5TRF1_9SPHI</name>
<evidence type="ECO:0008006" key="3">
    <source>
        <dbReference type="Google" id="ProtNLM"/>
    </source>
</evidence>
<comment type="caution">
    <text evidence="1">The sequence shown here is derived from an EMBL/GenBank/DDBJ whole genome shotgun (WGS) entry which is preliminary data.</text>
</comment>